<dbReference type="InterPro" id="IPR002549">
    <property type="entry name" value="AI-2E-like"/>
</dbReference>
<proteinExistence type="inferred from homology"/>
<dbReference type="PANTHER" id="PTHR21716">
    <property type="entry name" value="TRANSMEMBRANE PROTEIN"/>
    <property type="match status" value="1"/>
</dbReference>
<dbReference type="AlphaFoldDB" id="A0AAV3U387"/>
<organism evidence="8 9">
    <name type="scientific">Halioxenophilus aromaticivorans</name>
    <dbReference type="NCBI Taxonomy" id="1306992"/>
    <lineage>
        <taxon>Bacteria</taxon>
        <taxon>Pseudomonadati</taxon>
        <taxon>Pseudomonadota</taxon>
        <taxon>Gammaproteobacteria</taxon>
        <taxon>Alteromonadales</taxon>
        <taxon>Alteromonadaceae</taxon>
        <taxon>Halioxenophilus</taxon>
    </lineage>
</organism>
<dbReference type="Pfam" id="PF01594">
    <property type="entry name" value="AI-2E_transport"/>
    <property type="match status" value="1"/>
</dbReference>
<evidence type="ECO:0000313" key="9">
    <source>
        <dbReference type="Proteomes" id="UP001409585"/>
    </source>
</evidence>
<protein>
    <submittedName>
        <fullName evidence="8">AI-2E family transporter</fullName>
    </submittedName>
</protein>
<keyword evidence="5 7" id="KW-0472">Membrane</keyword>
<reference evidence="9" key="1">
    <citation type="journal article" date="2019" name="Int. J. Syst. Evol. Microbiol.">
        <title>The Global Catalogue of Microorganisms (GCM) 10K type strain sequencing project: providing services to taxonomists for standard genome sequencing and annotation.</title>
        <authorList>
            <consortium name="The Broad Institute Genomics Platform"/>
            <consortium name="The Broad Institute Genome Sequencing Center for Infectious Disease"/>
            <person name="Wu L."/>
            <person name="Ma J."/>
        </authorList>
    </citation>
    <scope>NUCLEOTIDE SEQUENCE [LARGE SCALE GENOMIC DNA]</scope>
    <source>
        <strain evidence="9">JCM 19134</strain>
    </source>
</reference>
<evidence type="ECO:0000256" key="2">
    <source>
        <dbReference type="ARBA" id="ARBA00009773"/>
    </source>
</evidence>
<feature type="transmembrane region" description="Helical" evidence="7">
    <location>
        <begin position="320"/>
        <end position="348"/>
    </location>
</feature>
<evidence type="ECO:0000256" key="6">
    <source>
        <dbReference type="SAM" id="MobiDB-lite"/>
    </source>
</evidence>
<feature type="transmembrane region" description="Helical" evidence="7">
    <location>
        <begin position="223"/>
        <end position="244"/>
    </location>
</feature>
<feature type="transmembrane region" description="Helical" evidence="7">
    <location>
        <begin position="278"/>
        <end position="300"/>
    </location>
</feature>
<feature type="transmembrane region" description="Helical" evidence="7">
    <location>
        <begin position="23"/>
        <end position="40"/>
    </location>
</feature>
<feature type="compositionally biased region" description="Low complexity" evidence="6">
    <location>
        <begin position="375"/>
        <end position="384"/>
    </location>
</feature>
<gene>
    <name evidence="8" type="ORF">GCM10025791_24820</name>
</gene>
<comment type="similarity">
    <text evidence="2">Belongs to the autoinducer-2 exporter (AI-2E) (TC 2.A.86) family.</text>
</comment>
<dbReference type="GO" id="GO:0016020">
    <property type="term" value="C:membrane"/>
    <property type="evidence" value="ECO:0007669"/>
    <property type="project" value="UniProtKB-SubCell"/>
</dbReference>
<feature type="transmembrane region" description="Helical" evidence="7">
    <location>
        <begin position="76"/>
        <end position="98"/>
    </location>
</feature>
<sequence>MAVVLAGGAVFQSSDGQIDQKKLFLWILLFATAAFGWILLPFAGPLLWSCVLAVLFSPVNYWLLRRFPNSPNLAALATLILSILVVVIPVIMITTSVVNHAVSLVQSMENNEGGFGVYIDKITEAVPIVSSKLESWNIDIETLRGEAQKFVTNAANVVTKRSLTIGQNTMAFFLATAMMLYVAFFMLRDGKQMIESFKATFPLDDAHETQLFTKFSEVIRATVKGNVVIGVVQGTLGGIAFWVIGIDAALLWGTMMAIAALIPAVGAALIWAPVAIYLCVVGDLTAGIGLALFGGVVIGLMDNILRPILVGRDTKLPDYIVLLSTLGGLALFGIHGFVVGPLIAALFFTLWSMFVSEFSDTPTVHEVEDTETESQETTTKNSSD</sequence>
<keyword evidence="4 7" id="KW-1133">Transmembrane helix</keyword>
<dbReference type="EMBL" id="BAABLX010000023">
    <property type="protein sequence ID" value="GAA4944770.1"/>
    <property type="molecule type" value="Genomic_DNA"/>
</dbReference>
<feature type="transmembrane region" description="Helical" evidence="7">
    <location>
        <begin position="250"/>
        <end position="271"/>
    </location>
</feature>
<feature type="transmembrane region" description="Helical" evidence="7">
    <location>
        <begin position="170"/>
        <end position="187"/>
    </location>
</feature>
<feature type="region of interest" description="Disordered" evidence="6">
    <location>
        <begin position="365"/>
        <end position="384"/>
    </location>
</feature>
<evidence type="ECO:0000256" key="1">
    <source>
        <dbReference type="ARBA" id="ARBA00004141"/>
    </source>
</evidence>
<dbReference type="Proteomes" id="UP001409585">
    <property type="component" value="Unassembled WGS sequence"/>
</dbReference>
<evidence type="ECO:0000256" key="4">
    <source>
        <dbReference type="ARBA" id="ARBA00022989"/>
    </source>
</evidence>
<name>A0AAV3U387_9ALTE</name>
<evidence type="ECO:0000256" key="5">
    <source>
        <dbReference type="ARBA" id="ARBA00023136"/>
    </source>
</evidence>
<feature type="transmembrane region" description="Helical" evidence="7">
    <location>
        <begin position="46"/>
        <end position="64"/>
    </location>
</feature>
<keyword evidence="3 7" id="KW-0812">Transmembrane</keyword>
<keyword evidence="9" id="KW-1185">Reference proteome</keyword>
<comment type="subcellular location">
    <subcellularLocation>
        <location evidence="1">Membrane</location>
        <topology evidence="1">Multi-pass membrane protein</topology>
    </subcellularLocation>
</comment>
<evidence type="ECO:0000313" key="8">
    <source>
        <dbReference type="EMBL" id="GAA4944770.1"/>
    </source>
</evidence>
<dbReference type="PANTHER" id="PTHR21716:SF4">
    <property type="entry name" value="TRANSMEMBRANE PROTEIN 245"/>
    <property type="match status" value="1"/>
</dbReference>
<evidence type="ECO:0000256" key="7">
    <source>
        <dbReference type="SAM" id="Phobius"/>
    </source>
</evidence>
<comment type="caution">
    <text evidence="8">The sequence shown here is derived from an EMBL/GenBank/DDBJ whole genome shotgun (WGS) entry which is preliminary data.</text>
</comment>
<accession>A0AAV3U387</accession>
<evidence type="ECO:0000256" key="3">
    <source>
        <dbReference type="ARBA" id="ARBA00022692"/>
    </source>
</evidence>